<evidence type="ECO:0000256" key="4">
    <source>
        <dbReference type="ARBA" id="ARBA00022525"/>
    </source>
</evidence>
<dbReference type="EMBL" id="CAIJ01000320">
    <property type="protein sequence ID" value="CCI02889.1"/>
    <property type="molecule type" value="Genomic_DNA"/>
</dbReference>
<name>I4G4M8_MICAE</name>
<evidence type="ECO:0000256" key="3">
    <source>
        <dbReference type="ARBA" id="ARBA00004613"/>
    </source>
</evidence>
<organism evidence="8 9">
    <name type="scientific">Microcystis aeruginosa PCC 9443</name>
    <dbReference type="NCBI Taxonomy" id="1160281"/>
    <lineage>
        <taxon>Bacteria</taxon>
        <taxon>Bacillati</taxon>
        <taxon>Cyanobacteriota</taxon>
        <taxon>Cyanophyceae</taxon>
        <taxon>Oscillatoriophycideae</taxon>
        <taxon>Chroococcales</taxon>
        <taxon>Microcystaceae</taxon>
        <taxon>Microcystis</taxon>
    </lineage>
</organism>
<evidence type="ECO:0000256" key="1">
    <source>
        <dbReference type="ARBA" id="ARBA00004196"/>
    </source>
</evidence>
<dbReference type="NCBIfam" id="TIGR01376">
    <property type="entry name" value="POMP_repeat"/>
    <property type="match status" value="1"/>
</dbReference>
<comment type="subcellular location">
    <subcellularLocation>
        <location evidence="1">Cell envelope</location>
    </subcellularLocation>
    <subcellularLocation>
        <location evidence="2">Cell outer membrane</location>
    </subcellularLocation>
    <subcellularLocation>
        <location evidence="3">Secreted</location>
    </subcellularLocation>
</comment>
<evidence type="ECO:0000313" key="8">
    <source>
        <dbReference type="EMBL" id="CCI02889.1"/>
    </source>
</evidence>
<keyword evidence="4" id="KW-0964">Secreted</keyword>
<evidence type="ECO:0000256" key="5">
    <source>
        <dbReference type="ARBA" id="ARBA00022729"/>
    </source>
</evidence>
<dbReference type="AlphaFoldDB" id="I4G4M8"/>
<proteinExistence type="predicted"/>
<accession>I4G4M8</accession>
<comment type="caution">
    <text evidence="8">The sequence shown here is derived from an EMBL/GenBank/DDBJ whole genome shotgun (WGS) entry which is preliminary data.</text>
</comment>
<dbReference type="GO" id="GO:0005576">
    <property type="term" value="C:extracellular region"/>
    <property type="evidence" value="ECO:0007669"/>
    <property type="project" value="UniProtKB-SubCell"/>
</dbReference>
<evidence type="ECO:0000313" key="9">
    <source>
        <dbReference type="Proteomes" id="UP000003480"/>
    </source>
</evidence>
<dbReference type="GO" id="GO:0009279">
    <property type="term" value="C:cell outer membrane"/>
    <property type="evidence" value="ECO:0007669"/>
    <property type="project" value="UniProtKB-SubCell"/>
</dbReference>
<gene>
    <name evidence="8" type="ORF">MICAC_3870009</name>
</gene>
<reference evidence="8 9" key="1">
    <citation type="submission" date="2012-04" db="EMBL/GenBank/DDBJ databases">
        <authorList>
            <person name="Genoscope - CEA"/>
        </authorList>
    </citation>
    <scope>NUCLEOTIDE SEQUENCE [LARGE SCALE GENOMIC DNA]</scope>
    <source>
        <strain evidence="8 9">9443</strain>
    </source>
</reference>
<evidence type="ECO:0000256" key="6">
    <source>
        <dbReference type="ARBA" id="ARBA00023136"/>
    </source>
</evidence>
<evidence type="ECO:0000256" key="2">
    <source>
        <dbReference type="ARBA" id="ARBA00004442"/>
    </source>
</evidence>
<dbReference type="InterPro" id="IPR011050">
    <property type="entry name" value="Pectin_lyase_fold/virulence"/>
</dbReference>
<sequence>MTPTLLPLLPSVYDVLFNFAQSDGFWANLETAFGTSYDVVKATQLRQQWQSRNFSQLPPIEVLSDEVLGTANGAYSSSKNKIYLSASFLNTASPAAIVNVILEEIGHYVDAQVNQVDSAGDEGEYFAALVRRVDLTAQELARITTENDFANITITGNDNDVPVEKSAPIILTVNTTADQNDGTTTGGLSLRDAILIANADTTNDYIIELQGGKTYFLTQLEDDLWENKAKTGDLDILPGGKVTIKSLGTSQAVIDGSGLGSGFGKGNRIFHVLANSNFSLDKVTITKSAVGGILVEENALANISNSIITQNVYVAMSGGSASQRGGGIRNFGNTIIQSSTINQNLSGYGGGIYNEGSLTINDSTINENSSTYDGGGIYSVSCSQEVHYRC</sequence>
<dbReference type="Proteomes" id="UP000003480">
    <property type="component" value="Unassembled WGS sequence"/>
</dbReference>
<dbReference type="SUPFAM" id="SSF51126">
    <property type="entry name" value="Pectin lyase-like"/>
    <property type="match status" value="1"/>
</dbReference>
<dbReference type="HOGENOM" id="CLU_707516_0_0_3"/>
<keyword evidence="6" id="KW-0472">Membrane</keyword>
<dbReference type="InterPro" id="IPR003368">
    <property type="entry name" value="POMP_repeat"/>
</dbReference>
<keyword evidence="5" id="KW-0732">Signal</keyword>
<keyword evidence="7" id="KW-0998">Cell outer membrane</keyword>
<protein>
    <submittedName>
        <fullName evidence="8">Uncharacterized protein</fullName>
    </submittedName>
</protein>
<evidence type="ECO:0000256" key="7">
    <source>
        <dbReference type="ARBA" id="ARBA00023237"/>
    </source>
</evidence>